<dbReference type="InterPro" id="IPR004358">
    <property type="entry name" value="Sig_transdc_His_kin-like_C"/>
</dbReference>
<dbReference type="InterPro" id="IPR000700">
    <property type="entry name" value="PAS-assoc_C"/>
</dbReference>
<keyword evidence="19" id="KW-1185">Reference proteome</keyword>
<comment type="catalytic activity">
    <reaction evidence="1">
        <text>ATP + protein L-histidine = ADP + protein N-phospho-L-histidine.</text>
        <dbReference type="EC" id="2.7.13.3"/>
    </reaction>
</comment>
<dbReference type="InterPro" id="IPR003660">
    <property type="entry name" value="HAMP_dom"/>
</dbReference>
<dbReference type="PRINTS" id="PR00344">
    <property type="entry name" value="BCTRLSENSOR"/>
</dbReference>
<evidence type="ECO:0000259" key="15">
    <source>
        <dbReference type="PROSITE" id="PS50112"/>
    </source>
</evidence>
<evidence type="ECO:0000256" key="13">
    <source>
        <dbReference type="SAM" id="Phobius"/>
    </source>
</evidence>
<evidence type="ECO:0000256" key="1">
    <source>
        <dbReference type="ARBA" id="ARBA00000085"/>
    </source>
</evidence>
<dbReference type="PROSITE" id="PS50112">
    <property type="entry name" value="PAS"/>
    <property type="match status" value="1"/>
</dbReference>
<dbReference type="GO" id="GO:0000155">
    <property type="term" value="F:phosphorelay sensor kinase activity"/>
    <property type="evidence" value="ECO:0007669"/>
    <property type="project" value="InterPro"/>
</dbReference>
<sequence>MSVKTKLSLFITLLVSIVLTLNIAFYYITTRSELLLAIQRQSQAFASQIGATLEVSQQAKNEIELEVGSRLRASAVAARELLPPAIDRITNDDLVRVSAQVGVDHITLWVREDEDIVVRRSSEPAELGMSAKTWDYWFTAFHQLFDLEPVTVKEGQTLAHYWSGPYNFATSDPGVINKWGYYYDGSTDYMINPYVNADTLLQFEHLSGTEAVLQTIVSDNPAVVEIAGLDPEFFGKDPILKLKKGQLVHNLDVRGVLFGSYGAGDEAADIEALRQAVSSGEMTTVRTERADVDLVRYIIPMSGAFGEYAIGIAFDRAMLQKPLFDQLLLHTAISAVLVLVTLVVSYVLAGLLLRPIHEVLRGVGAIASGNFGTTIGAAARRDELGLLAGRINAMSDSLGSYLRRVNESAEELRSTKEYLQSFIDHTSDAIHVSDLSDKVLSANRAFETIYGWRPEQIVGQRLTNIPEELQAEYASLIARMQRGEAVNDYETVRLTRSGEPIDVSLTISPIRDSAGQMIAVASISRNITARKQTEEMIRRSEKLSVIGQLAAGVAHEIRNPLTTLRGFVQLHQTKGTLSKAYLDIMLDELDRINFIISEFLVLAKPQVTAVSDVDVRETLRALVVLLDSEAGLSGVNIETDYNTDQPYVRGEANQLKQVFLNVMKNAIEAMPGGGRLTIALGAEGADRIAVRFADTGVGMSEETLRRIGEPFFTTKEEGTGLGLMVSQQIVANHKGDLRIDSAPGAGTTVEILLPCIGQAAPSLPGEA</sequence>
<dbReference type="Gene3D" id="1.10.287.130">
    <property type="match status" value="1"/>
</dbReference>
<dbReference type="CDD" id="cd06225">
    <property type="entry name" value="HAMP"/>
    <property type="match status" value="1"/>
</dbReference>
<keyword evidence="6" id="KW-0808">Transferase</keyword>
<feature type="domain" description="PAS" evidence="15">
    <location>
        <begin position="415"/>
        <end position="484"/>
    </location>
</feature>
<evidence type="ECO:0000256" key="10">
    <source>
        <dbReference type="ARBA" id="ARBA00022969"/>
    </source>
</evidence>
<evidence type="ECO:0000256" key="3">
    <source>
        <dbReference type="ARBA" id="ARBA00012438"/>
    </source>
</evidence>
<evidence type="ECO:0000313" key="19">
    <source>
        <dbReference type="Proteomes" id="UP000621560"/>
    </source>
</evidence>
<evidence type="ECO:0000256" key="9">
    <source>
        <dbReference type="ARBA" id="ARBA00022840"/>
    </source>
</evidence>
<keyword evidence="9" id="KW-0067">ATP-binding</keyword>
<feature type="domain" description="HAMP" evidence="17">
    <location>
        <begin position="350"/>
        <end position="403"/>
    </location>
</feature>
<dbReference type="RefSeq" id="WP_190919760.1">
    <property type="nucleotide sequence ID" value="NZ_JACXIZ010000028.1"/>
</dbReference>
<feature type="transmembrane region" description="Helical" evidence="13">
    <location>
        <begin position="294"/>
        <end position="315"/>
    </location>
</feature>
<keyword evidence="5" id="KW-0597">Phosphoprotein</keyword>
<dbReference type="SUPFAM" id="SSF55874">
    <property type="entry name" value="ATPase domain of HSP90 chaperone/DNA topoisomerase II/histidine kinase"/>
    <property type="match status" value="1"/>
</dbReference>
<dbReference type="SMART" id="SM00304">
    <property type="entry name" value="HAMP"/>
    <property type="match status" value="1"/>
</dbReference>
<gene>
    <name evidence="18" type="ORF">IDH44_17195</name>
</gene>
<evidence type="ECO:0000256" key="11">
    <source>
        <dbReference type="ARBA" id="ARBA00023012"/>
    </source>
</evidence>
<dbReference type="InterPro" id="IPR036890">
    <property type="entry name" value="HATPase_C_sf"/>
</dbReference>
<comment type="caution">
    <text evidence="18">The sequence shown here is derived from an EMBL/GenBank/DDBJ whole genome shotgun (WGS) entry which is preliminary data.</text>
</comment>
<feature type="domain" description="PAC" evidence="16">
    <location>
        <begin position="487"/>
        <end position="539"/>
    </location>
</feature>
<dbReference type="Pfam" id="PF02518">
    <property type="entry name" value="HATPase_c"/>
    <property type="match status" value="1"/>
</dbReference>
<protein>
    <recommendedName>
        <fullName evidence="3">histidine kinase</fullName>
        <ecNumber evidence="3">2.7.13.3</ecNumber>
    </recommendedName>
</protein>
<dbReference type="PANTHER" id="PTHR43065">
    <property type="entry name" value="SENSOR HISTIDINE KINASE"/>
    <property type="match status" value="1"/>
</dbReference>
<dbReference type="AlphaFoldDB" id="A0A927BW09"/>
<dbReference type="InterPro" id="IPR003594">
    <property type="entry name" value="HATPase_dom"/>
</dbReference>
<keyword evidence="11" id="KW-0902">Two-component regulatory system</keyword>
<name>A0A927BW09_9BACL</name>
<dbReference type="InterPro" id="IPR000014">
    <property type="entry name" value="PAS"/>
</dbReference>
<feature type="transmembrane region" description="Helical" evidence="13">
    <location>
        <begin position="327"/>
        <end position="353"/>
    </location>
</feature>
<comment type="subcellular location">
    <subcellularLocation>
        <location evidence="2">Cell membrane</location>
        <topology evidence="2">Multi-pass membrane protein</topology>
    </subcellularLocation>
</comment>
<dbReference type="Pfam" id="PF08448">
    <property type="entry name" value="PAS_4"/>
    <property type="match status" value="1"/>
</dbReference>
<dbReference type="SUPFAM" id="SSF55785">
    <property type="entry name" value="PYP-like sensor domain (PAS domain)"/>
    <property type="match status" value="1"/>
</dbReference>
<dbReference type="InterPro" id="IPR036097">
    <property type="entry name" value="HisK_dim/P_sf"/>
</dbReference>
<evidence type="ECO:0000259" key="14">
    <source>
        <dbReference type="PROSITE" id="PS50109"/>
    </source>
</evidence>
<dbReference type="Pfam" id="PF00512">
    <property type="entry name" value="HisKA"/>
    <property type="match status" value="1"/>
</dbReference>
<dbReference type="FunFam" id="1.10.287.130:FF:000040">
    <property type="entry name" value="PAS domain-containing sensor histidine kinase"/>
    <property type="match status" value="1"/>
</dbReference>
<dbReference type="InterPro" id="IPR005467">
    <property type="entry name" value="His_kinase_dom"/>
</dbReference>
<keyword evidence="10" id="KW-0749">Sporulation</keyword>
<keyword evidence="13" id="KW-1133">Transmembrane helix</keyword>
<dbReference type="NCBIfam" id="TIGR00229">
    <property type="entry name" value="sensory_box"/>
    <property type="match status" value="1"/>
</dbReference>
<feature type="transmembrane region" description="Helical" evidence="13">
    <location>
        <begin position="7"/>
        <end position="28"/>
    </location>
</feature>
<evidence type="ECO:0000256" key="8">
    <source>
        <dbReference type="ARBA" id="ARBA00022777"/>
    </source>
</evidence>
<evidence type="ECO:0000259" key="17">
    <source>
        <dbReference type="PROSITE" id="PS50885"/>
    </source>
</evidence>
<dbReference type="GO" id="GO:0030435">
    <property type="term" value="P:sporulation resulting in formation of a cellular spore"/>
    <property type="evidence" value="ECO:0007669"/>
    <property type="project" value="UniProtKB-KW"/>
</dbReference>
<dbReference type="PROSITE" id="PS50109">
    <property type="entry name" value="HIS_KIN"/>
    <property type="match status" value="1"/>
</dbReference>
<evidence type="ECO:0000256" key="12">
    <source>
        <dbReference type="ARBA" id="ARBA00023136"/>
    </source>
</evidence>
<dbReference type="SMART" id="SM00388">
    <property type="entry name" value="HisKA"/>
    <property type="match status" value="1"/>
</dbReference>
<dbReference type="CDD" id="cd00082">
    <property type="entry name" value="HisKA"/>
    <property type="match status" value="1"/>
</dbReference>
<evidence type="ECO:0000256" key="7">
    <source>
        <dbReference type="ARBA" id="ARBA00022741"/>
    </source>
</evidence>
<evidence type="ECO:0000256" key="2">
    <source>
        <dbReference type="ARBA" id="ARBA00004651"/>
    </source>
</evidence>
<dbReference type="InterPro" id="IPR003661">
    <property type="entry name" value="HisK_dim/P_dom"/>
</dbReference>
<dbReference type="GO" id="GO:0005524">
    <property type="term" value="F:ATP binding"/>
    <property type="evidence" value="ECO:0007669"/>
    <property type="project" value="UniProtKB-KW"/>
</dbReference>
<keyword evidence="12 13" id="KW-0472">Membrane</keyword>
<dbReference type="Proteomes" id="UP000621560">
    <property type="component" value="Unassembled WGS sequence"/>
</dbReference>
<evidence type="ECO:0000256" key="5">
    <source>
        <dbReference type="ARBA" id="ARBA00022553"/>
    </source>
</evidence>
<dbReference type="SUPFAM" id="SSF158472">
    <property type="entry name" value="HAMP domain-like"/>
    <property type="match status" value="1"/>
</dbReference>
<feature type="domain" description="Histidine kinase" evidence="14">
    <location>
        <begin position="552"/>
        <end position="757"/>
    </location>
</feature>
<evidence type="ECO:0000259" key="16">
    <source>
        <dbReference type="PROSITE" id="PS50113"/>
    </source>
</evidence>
<reference evidence="18" key="1">
    <citation type="submission" date="2020-09" db="EMBL/GenBank/DDBJ databases">
        <title>A novel bacterium of genus Paenibacillus, isolated from South China Sea.</title>
        <authorList>
            <person name="Huang H."/>
            <person name="Mo K."/>
            <person name="Hu Y."/>
        </authorList>
    </citation>
    <scope>NUCLEOTIDE SEQUENCE</scope>
    <source>
        <strain evidence="18">IB182496</strain>
    </source>
</reference>
<proteinExistence type="predicted"/>
<dbReference type="Gene3D" id="6.10.340.10">
    <property type="match status" value="1"/>
</dbReference>
<dbReference type="Gene3D" id="3.30.450.20">
    <property type="entry name" value="PAS domain"/>
    <property type="match status" value="1"/>
</dbReference>
<keyword evidence="4" id="KW-1003">Cell membrane</keyword>
<dbReference type="SMART" id="SM00387">
    <property type="entry name" value="HATPase_c"/>
    <property type="match status" value="1"/>
</dbReference>
<dbReference type="SMART" id="SM00091">
    <property type="entry name" value="PAS"/>
    <property type="match status" value="1"/>
</dbReference>
<dbReference type="CDD" id="cd00130">
    <property type="entry name" value="PAS"/>
    <property type="match status" value="1"/>
</dbReference>
<evidence type="ECO:0000256" key="4">
    <source>
        <dbReference type="ARBA" id="ARBA00022475"/>
    </source>
</evidence>
<dbReference type="InterPro" id="IPR013656">
    <property type="entry name" value="PAS_4"/>
</dbReference>
<dbReference type="PROSITE" id="PS50885">
    <property type="entry name" value="HAMP"/>
    <property type="match status" value="1"/>
</dbReference>
<dbReference type="Pfam" id="PF00672">
    <property type="entry name" value="HAMP"/>
    <property type="match status" value="1"/>
</dbReference>
<accession>A0A927BW09</accession>
<dbReference type="PANTHER" id="PTHR43065:SF10">
    <property type="entry name" value="PEROXIDE STRESS-ACTIVATED HISTIDINE KINASE MAK3"/>
    <property type="match status" value="1"/>
</dbReference>
<evidence type="ECO:0000313" key="18">
    <source>
        <dbReference type="EMBL" id="MBD2846936.1"/>
    </source>
</evidence>
<keyword evidence="8" id="KW-0418">Kinase</keyword>
<dbReference type="Gene3D" id="3.30.565.10">
    <property type="entry name" value="Histidine kinase-like ATPase, C-terminal domain"/>
    <property type="match status" value="1"/>
</dbReference>
<keyword evidence="13" id="KW-0812">Transmembrane</keyword>
<dbReference type="PROSITE" id="PS50113">
    <property type="entry name" value="PAC"/>
    <property type="match status" value="1"/>
</dbReference>
<dbReference type="InterPro" id="IPR035965">
    <property type="entry name" value="PAS-like_dom_sf"/>
</dbReference>
<keyword evidence="7" id="KW-0547">Nucleotide-binding</keyword>
<evidence type="ECO:0000256" key="6">
    <source>
        <dbReference type="ARBA" id="ARBA00022679"/>
    </source>
</evidence>
<dbReference type="GO" id="GO:0005886">
    <property type="term" value="C:plasma membrane"/>
    <property type="evidence" value="ECO:0007669"/>
    <property type="project" value="UniProtKB-SubCell"/>
</dbReference>
<dbReference type="EMBL" id="JACXIZ010000028">
    <property type="protein sequence ID" value="MBD2846936.1"/>
    <property type="molecule type" value="Genomic_DNA"/>
</dbReference>
<dbReference type="SUPFAM" id="SSF47384">
    <property type="entry name" value="Homodimeric domain of signal transducing histidine kinase"/>
    <property type="match status" value="1"/>
</dbReference>
<organism evidence="18 19">
    <name type="scientific">Paenibacillus sabuli</name>
    <dbReference type="NCBI Taxonomy" id="2772509"/>
    <lineage>
        <taxon>Bacteria</taxon>
        <taxon>Bacillati</taxon>
        <taxon>Bacillota</taxon>
        <taxon>Bacilli</taxon>
        <taxon>Bacillales</taxon>
        <taxon>Paenibacillaceae</taxon>
        <taxon>Paenibacillus</taxon>
    </lineage>
</organism>
<dbReference type="EC" id="2.7.13.3" evidence="3"/>